<sequence length="84" mass="9706">MDTHNGIFLRHQKVQFKKFLFVLQYTSAIVISNCCFSFKLTSETLVWEVDAAFLAFSATFFLRNSSNCKKCGINCNSTWKTYSK</sequence>
<evidence type="ECO:0000313" key="1">
    <source>
        <dbReference type="EMBL" id="TYG89244.1"/>
    </source>
</evidence>
<dbReference type="Proteomes" id="UP000323506">
    <property type="component" value="Chromosome A12"/>
</dbReference>
<proteinExistence type="predicted"/>
<reference evidence="1 2" key="1">
    <citation type="submission" date="2019-06" db="EMBL/GenBank/DDBJ databases">
        <title>WGS assembly of Gossypium darwinii.</title>
        <authorList>
            <person name="Chen Z.J."/>
            <person name="Sreedasyam A."/>
            <person name="Ando A."/>
            <person name="Song Q."/>
            <person name="De L."/>
            <person name="Hulse-Kemp A."/>
            <person name="Ding M."/>
            <person name="Ye W."/>
            <person name="Kirkbride R."/>
            <person name="Jenkins J."/>
            <person name="Plott C."/>
            <person name="Lovell J."/>
            <person name="Lin Y.-M."/>
            <person name="Vaughn R."/>
            <person name="Liu B."/>
            <person name="Li W."/>
            <person name="Simpson S."/>
            <person name="Scheffler B."/>
            <person name="Saski C."/>
            <person name="Grover C."/>
            <person name="Hu G."/>
            <person name="Conover J."/>
            <person name="Carlson J."/>
            <person name="Shu S."/>
            <person name="Boston L."/>
            <person name="Williams M."/>
            <person name="Peterson D."/>
            <person name="Mcgee K."/>
            <person name="Jones D."/>
            <person name="Wendel J."/>
            <person name="Stelly D."/>
            <person name="Grimwood J."/>
            <person name="Schmutz J."/>
        </authorList>
    </citation>
    <scope>NUCLEOTIDE SEQUENCE [LARGE SCALE GENOMIC DNA]</scope>
    <source>
        <strain evidence="1">1808015.09</strain>
    </source>
</reference>
<gene>
    <name evidence="1" type="ORF">ES288_A12G084200v1</name>
</gene>
<evidence type="ECO:0000313" key="2">
    <source>
        <dbReference type="Proteomes" id="UP000323506"/>
    </source>
</evidence>
<protein>
    <submittedName>
        <fullName evidence="1">Uncharacterized protein</fullName>
    </submittedName>
</protein>
<dbReference type="AlphaFoldDB" id="A0A5D2E727"/>
<keyword evidence="2" id="KW-1185">Reference proteome</keyword>
<name>A0A5D2E727_GOSDA</name>
<accession>A0A5D2E727</accession>
<organism evidence="1 2">
    <name type="scientific">Gossypium darwinii</name>
    <name type="common">Darwin's cotton</name>
    <name type="synonym">Gossypium barbadense var. darwinii</name>
    <dbReference type="NCBI Taxonomy" id="34276"/>
    <lineage>
        <taxon>Eukaryota</taxon>
        <taxon>Viridiplantae</taxon>
        <taxon>Streptophyta</taxon>
        <taxon>Embryophyta</taxon>
        <taxon>Tracheophyta</taxon>
        <taxon>Spermatophyta</taxon>
        <taxon>Magnoliopsida</taxon>
        <taxon>eudicotyledons</taxon>
        <taxon>Gunneridae</taxon>
        <taxon>Pentapetalae</taxon>
        <taxon>rosids</taxon>
        <taxon>malvids</taxon>
        <taxon>Malvales</taxon>
        <taxon>Malvaceae</taxon>
        <taxon>Malvoideae</taxon>
        <taxon>Gossypium</taxon>
    </lineage>
</organism>
<dbReference type="EMBL" id="CM017699">
    <property type="protein sequence ID" value="TYG89244.1"/>
    <property type="molecule type" value="Genomic_DNA"/>
</dbReference>